<accession>A0A402B6Q6</accession>
<keyword evidence="2" id="KW-1185">Reference proteome</keyword>
<name>A0A402B6Q6_9CHLR</name>
<sequence length="74" mass="8437">MFGEHFLTSLLKEVWAIQRPSATGCIFPDENGNQALSWLVLDSYEIHDLLIVFSRLWRSNGFTCGVKKCSPNTF</sequence>
<organism evidence="1 2">
    <name type="scientific">Dictyobacter alpinus</name>
    <dbReference type="NCBI Taxonomy" id="2014873"/>
    <lineage>
        <taxon>Bacteria</taxon>
        <taxon>Bacillati</taxon>
        <taxon>Chloroflexota</taxon>
        <taxon>Ktedonobacteria</taxon>
        <taxon>Ktedonobacterales</taxon>
        <taxon>Dictyobacteraceae</taxon>
        <taxon>Dictyobacter</taxon>
    </lineage>
</organism>
<proteinExistence type="predicted"/>
<evidence type="ECO:0000313" key="1">
    <source>
        <dbReference type="EMBL" id="GCE27022.1"/>
    </source>
</evidence>
<dbReference type="Proteomes" id="UP000287171">
    <property type="component" value="Unassembled WGS sequence"/>
</dbReference>
<reference evidence="2" key="1">
    <citation type="submission" date="2018-12" db="EMBL/GenBank/DDBJ databases">
        <title>Tengunoibacter tsumagoiensis gen. nov., sp. nov., Dictyobacter kobayashii sp. nov., D. alpinus sp. nov., and D. joshuensis sp. nov. and description of Dictyobacteraceae fam. nov. within the order Ktedonobacterales isolated from Tengu-no-mugimeshi.</title>
        <authorList>
            <person name="Wang C.M."/>
            <person name="Zheng Y."/>
            <person name="Sakai Y."/>
            <person name="Toyoda A."/>
            <person name="Minakuchi Y."/>
            <person name="Abe K."/>
            <person name="Yokota A."/>
            <person name="Yabe S."/>
        </authorList>
    </citation>
    <scope>NUCLEOTIDE SEQUENCE [LARGE SCALE GENOMIC DNA]</scope>
    <source>
        <strain evidence="2">Uno16</strain>
    </source>
</reference>
<dbReference type="AlphaFoldDB" id="A0A402B6Q6"/>
<gene>
    <name evidence="1" type="ORF">KDA_25060</name>
</gene>
<protein>
    <submittedName>
        <fullName evidence="1">Uncharacterized protein</fullName>
    </submittedName>
</protein>
<evidence type="ECO:0000313" key="2">
    <source>
        <dbReference type="Proteomes" id="UP000287171"/>
    </source>
</evidence>
<dbReference type="EMBL" id="BIFT01000001">
    <property type="protein sequence ID" value="GCE27022.1"/>
    <property type="molecule type" value="Genomic_DNA"/>
</dbReference>
<comment type="caution">
    <text evidence="1">The sequence shown here is derived from an EMBL/GenBank/DDBJ whole genome shotgun (WGS) entry which is preliminary data.</text>
</comment>